<reference evidence="1" key="1">
    <citation type="submission" date="2018-02" db="EMBL/GenBank/DDBJ databases">
        <title>Rhizophora mucronata_Transcriptome.</title>
        <authorList>
            <person name="Meera S.P."/>
            <person name="Sreeshan A."/>
            <person name="Augustine A."/>
        </authorList>
    </citation>
    <scope>NUCLEOTIDE SEQUENCE</scope>
    <source>
        <tissue evidence="1">Leaf</tissue>
    </source>
</reference>
<protein>
    <submittedName>
        <fullName evidence="1">Uncharacterized protein</fullName>
    </submittedName>
</protein>
<evidence type="ECO:0000313" key="1">
    <source>
        <dbReference type="EMBL" id="MBX73842.1"/>
    </source>
</evidence>
<dbReference type="AlphaFoldDB" id="A0A2P2R3J2"/>
<dbReference type="EMBL" id="GGEC01093358">
    <property type="protein sequence ID" value="MBX73842.1"/>
    <property type="molecule type" value="Transcribed_RNA"/>
</dbReference>
<proteinExistence type="predicted"/>
<organism evidence="1">
    <name type="scientific">Rhizophora mucronata</name>
    <name type="common">Asiatic mangrove</name>
    <dbReference type="NCBI Taxonomy" id="61149"/>
    <lineage>
        <taxon>Eukaryota</taxon>
        <taxon>Viridiplantae</taxon>
        <taxon>Streptophyta</taxon>
        <taxon>Embryophyta</taxon>
        <taxon>Tracheophyta</taxon>
        <taxon>Spermatophyta</taxon>
        <taxon>Magnoliopsida</taxon>
        <taxon>eudicotyledons</taxon>
        <taxon>Gunneridae</taxon>
        <taxon>Pentapetalae</taxon>
        <taxon>rosids</taxon>
        <taxon>fabids</taxon>
        <taxon>Malpighiales</taxon>
        <taxon>Rhizophoraceae</taxon>
        <taxon>Rhizophora</taxon>
    </lineage>
</organism>
<accession>A0A2P2R3J2</accession>
<name>A0A2P2R3J2_RHIMU</name>
<sequence>MNLPFLVYKSMDVTSCKVQLSRRNLLSYNRVVN</sequence>